<evidence type="ECO:0000313" key="1">
    <source>
        <dbReference type="EMBL" id="CAD2176667.1"/>
    </source>
</evidence>
<organism evidence="1 2">
    <name type="scientific">Meloidogyne enterolobii</name>
    <name type="common">Root-knot nematode worm</name>
    <name type="synonym">Meloidogyne mayaguensis</name>
    <dbReference type="NCBI Taxonomy" id="390850"/>
    <lineage>
        <taxon>Eukaryota</taxon>
        <taxon>Metazoa</taxon>
        <taxon>Ecdysozoa</taxon>
        <taxon>Nematoda</taxon>
        <taxon>Chromadorea</taxon>
        <taxon>Rhabditida</taxon>
        <taxon>Tylenchina</taxon>
        <taxon>Tylenchomorpha</taxon>
        <taxon>Tylenchoidea</taxon>
        <taxon>Meloidogynidae</taxon>
        <taxon>Meloidogyninae</taxon>
        <taxon>Meloidogyne</taxon>
    </lineage>
</organism>
<reference evidence="1 2" key="1">
    <citation type="submission" date="2020-08" db="EMBL/GenBank/DDBJ databases">
        <authorList>
            <person name="Koutsovoulos G."/>
            <person name="Danchin GJ E."/>
        </authorList>
    </citation>
    <scope>NUCLEOTIDE SEQUENCE [LARGE SCALE GENOMIC DNA]</scope>
</reference>
<protein>
    <submittedName>
        <fullName evidence="1">Uncharacterized protein</fullName>
    </submittedName>
</protein>
<gene>
    <name evidence="1" type="ORF">MENT_LOCUS28493</name>
</gene>
<proteinExistence type="predicted"/>
<dbReference type="Proteomes" id="UP000580250">
    <property type="component" value="Unassembled WGS sequence"/>
</dbReference>
<comment type="caution">
    <text evidence="1">The sequence shown here is derived from an EMBL/GenBank/DDBJ whole genome shotgun (WGS) entry which is preliminary data.</text>
</comment>
<sequence>MSEDDLIKKLQYFYLDLMTIENEEEEIKISYIVNVFIQIIAVDKILNKKADKFVKEAWFNNYRERFLLFCDYLMDQEKEYVEVYGVHYLNILYSLRQTEMQETNDSKYIKDLFDKISTKLLIIQTPLIDFEDQIKQLAKEHFKIIEIIKEKYEGFRGIIEEATPDSMIYKRLENLFKYGFIEYKYLNNKQKIQKLKQLNEKEYDKISENISENETNNTKVFIDTKLGSRKIECQNPLNGKPVDNDYVKLFFDYKIKASEWDNLYWKITVDLVEKKLCDVADNLVNDFDLIDSEEMDKLNEEESIYSQIHHYVIRNKENTIAKLFSYNGGFDVPPLNELQETDQKVLDNSKLTMNDCMRITILHLNAIKELIDDDFDFDLKDNQSESSSSSVSTNTSTKSQLMSRLVNINKNKLFPLTKSRMRKVLGDFLLEELEINHPVLFKIDALSTQDYFNLYKSVLSYSLDDLKNLKYELHLYLIFIYADICENTKKNSERQKIPEEYRKTVNNMIKNSNAFEIDEFTGKKLNIRSIQKLILFCKDVLNIQDRKKFKEIFSNYDNSGIYEIRILFSSHHANLLIKIKNQNKRIYEEFLKFLQKTIGAKTRLRQLLFGIEVGKLSKEYPLLDPPKYTNEYSDLIPLVNCDLNQTEILERLANYYIQGLTNLDDEANIKIFYSASILAQVYKEDEIQEKLNKKNEKALKNQKNAPNYWNLCKKTIFGRVDSFNDKDLEYCIYISNGELNYLYYLRNLHSNNNILDENFKGMIDIEMFKKSNELKDINEQMDMIRTSHQYIFATLIVENPEFLNKYKKIEQQGDIGKLMYDMLHPETHENLKNDNIRCPKDDKNITYKEETQLIRDYLSEPKDEYLKLINASSLALHYELKMKEIIKPYKFSKIIKDLVEILKIKNPKEKTLPPLFFLNGDIKNILNYKEDEEWQDYLKKFGLKQYKINVNMTTANIIAMYNWPKDGNELQKIIYNYLEFVIGKYPDMRLFLCFIGRNMKEHLDYLILFKKRLINLIGIELFKKLEMSFPEVLKIDFLEMEVALSYYEQYVQNPIESPISIEAIKLLNARFLLVKIKNKLIYNSFEENNYLYNIFKKRLDWALNEAYHKFREFFSSDERLCFMVEFIKILDKCREVGVNNPNHAALLINIWTGSYCRREIIHEDTLMEAKELVAYQHFELLKDLSSKILQKCTSPGMLSKLDFLCPNVTVLECFEVDISSSKQRERLRNHFIGALLKEDNLETILNKIAIEIIAFIRWIDIEIISQLEDVDPQKRCVNDQVLKDFRLNEVLIYKSDYDKIFNMTLVQLIEQRTKLNIRQFKLYKKLIVHENIKDLKLKTILDYMREKDKKIFISANESKEFLRWLQTIIANEFYEELGVNNKINIHERKNRRIFKEKISKGLSSSLSSRQRLYDLIGSENTRKCFELLKIRFDGSEFKNLEEIGNEYDEEREENNEKIAKI</sequence>
<dbReference type="OrthoDB" id="5905661at2759"/>
<dbReference type="EMBL" id="CAJEWN010000281">
    <property type="protein sequence ID" value="CAD2176667.1"/>
    <property type="molecule type" value="Genomic_DNA"/>
</dbReference>
<evidence type="ECO:0000313" key="2">
    <source>
        <dbReference type="Proteomes" id="UP000580250"/>
    </source>
</evidence>
<name>A0A6V7VNW8_MELEN</name>
<accession>A0A6V7VNW8</accession>